<evidence type="ECO:0000256" key="1">
    <source>
        <dbReference type="SAM" id="Phobius"/>
    </source>
</evidence>
<keyword evidence="3" id="KW-1185">Reference proteome</keyword>
<dbReference type="Proteomes" id="UP000297853">
    <property type="component" value="Unassembled WGS sequence"/>
</dbReference>
<accession>A0ABY2J087</accession>
<dbReference type="RefSeq" id="WP_134431406.1">
    <property type="nucleotide sequence ID" value="NZ_SOGQ01000060.1"/>
</dbReference>
<protein>
    <submittedName>
        <fullName evidence="2">Uncharacterized protein</fullName>
    </submittedName>
</protein>
<sequence length="83" mass="9195">MSTNIAMLAFGLIGTIGGSCILVWNAPLFRFFKMLSDTMTMYPEKLRSATMQPANLRLTGVLTIMFGILSCSILAWRLLNGYV</sequence>
<evidence type="ECO:0000313" key="2">
    <source>
        <dbReference type="EMBL" id="TFC97123.1"/>
    </source>
</evidence>
<organism evidence="2 3">
    <name type="scientific">Cryobacterium sinapicolor</name>
    <dbReference type="NCBI Taxonomy" id="1259236"/>
    <lineage>
        <taxon>Bacteria</taxon>
        <taxon>Bacillati</taxon>
        <taxon>Actinomycetota</taxon>
        <taxon>Actinomycetes</taxon>
        <taxon>Micrococcales</taxon>
        <taxon>Microbacteriaceae</taxon>
        <taxon>Cryobacterium</taxon>
    </lineage>
</organism>
<name>A0ABY2J087_9MICO</name>
<keyword evidence="1" id="KW-1133">Transmembrane helix</keyword>
<keyword evidence="1" id="KW-0472">Membrane</keyword>
<feature type="transmembrane region" description="Helical" evidence="1">
    <location>
        <begin position="6"/>
        <end position="33"/>
    </location>
</feature>
<gene>
    <name evidence="2" type="ORF">E3T28_11895</name>
</gene>
<proteinExistence type="predicted"/>
<keyword evidence="1" id="KW-0812">Transmembrane</keyword>
<evidence type="ECO:0000313" key="3">
    <source>
        <dbReference type="Proteomes" id="UP000297853"/>
    </source>
</evidence>
<dbReference type="EMBL" id="SOGQ01000060">
    <property type="protein sequence ID" value="TFC97123.1"/>
    <property type="molecule type" value="Genomic_DNA"/>
</dbReference>
<feature type="transmembrane region" description="Helical" evidence="1">
    <location>
        <begin position="54"/>
        <end position="79"/>
    </location>
</feature>
<comment type="caution">
    <text evidence="2">The sequence shown here is derived from an EMBL/GenBank/DDBJ whole genome shotgun (WGS) entry which is preliminary data.</text>
</comment>
<reference evidence="2 3" key="1">
    <citation type="submission" date="2019-03" db="EMBL/GenBank/DDBJ databases">
        <title>Genomics of glacier-inhabiting Cryobacterium strains.</title>
        <authorList>
            <person name="Liu Q."/>
            <person name="Xin Y.-H."/>
        </authorList>
    </citation>
    <scope>NUCLEOTIDE SEQUENCE [LARGE SCALE GENOMIC DNA]</scope>
    <source>
        <strain evidence="2 3">TMT1-23-1</strain>
    </source>
</reference>